<feature type="region of interest" description="Disordered" evidence="1">
    <location>
        <begin position="255"/>
        <end position="279"/>
    </location>
</feature>
<evidence type="ECO:0000256" key="1">
    <source>
        <dbReference type="SAM" id="MobiDB-lite"/>
    </source>
</evidence>
<dbReference type="Proteomes" id="UP001165090">
    <property type="component" value="Unassembled WGS sequence"/>
</dbReference>
<feature type="compositionally biased region" description="Basic and acidic residues" evidence="1">
    <location>
        <begin position="408"/>
        <end position="428"/>
    </location>
</feature>
<evidence type="ECO:0000313" key="3">
    <source>
        <dbReference type="EMBL" id="GLI70643.1"/>
    </source>
</evidence>
<keyword evidence="2" id="KW-1133">Transmembrane helix</keyword>
<feature type="compositionally biased region" description="Low complexity" evidence="1">
    <location>
        <begin position="256"/>
        <end position="270"/>
    </location>
</feature>
<name>A0ABQ5SMD2_9CHLO</name>
<feature type="non-terminal residue" evidence="3">
    <location>
        <position position="2178"/>
    </location>
</feature>
<proteinExistence type="predicted"/>
<reference evidence="3 4" key="1">
    <citation type="journal article" date="2023" name="IScience">
        <title>Expanded male sex-determining region conserved during the evolution of homothallism in the green alga Volvox.</title>
        <authorList>
            <person name="Yamamoto K."/>
            <person name="Matsuzaki R."/>
            <person name="Mahakham W."/>
            <person name="Heman W."/>
            <person name="Sekimoto H."/>
            <person name="Kawachi M."/>
            <person name="Minakuchi Y."/>
            <person name="Toyoda A."/>
            <person name="Nozaki H."/>
        </authorList>
    </citation>
    <scope>NUCLEOTIDE SEQUENCE [LARGE SCALE GENOMIC DNA]</scope>
    <source>
        <strain evidence="3 4">NIES-4468</strain>
    </source>
</reference>
<feature type="transmembrane region" description="Helical" evidence="2">
    <location>
        <begin position="111"/>
        <end position="129"/>
    </location>
</feature>
<comment type="caution">
    <text evidence="3">The sequence shown here is derived from an EMBL/GenBank/DDBJ whole genome shotgun (WGS) entry which is preliminary data.</text>
</comment>
<feature type="transmembrane region" description="Helical" evidence="2">
    <location>
        <begin position="210"/>
        <end position="231"/>
    </location>
</feature>
<organism evidence="3 4">
    <name type="scientific">Volvox africanus</name>
    <dbReference type="NCBI Taxonomy" id="51714"/>
    <lineage>
        <taxon>Eukaryota</taxon>
        <taxon>Viridiplantae</taxon>
        <taxon>Chlorophyta</taxon>
        <taxon>core chlorophytes</taxon>
        <taxon>Chlorophyceae</taxon>
        <taxon>CS clade</taxon>
        <taxon>Chlamydomonadales</taxon>
        <taxon>Volvocaceae</taxon>
        <taxon>Volvox</taxon>
    </lineage>
</organism>
<feature type="region of interest" description="Disordered" evidence="1">
    <location>
        <begin position="404"/>
        <end position="444"/>
    </location>
</feature>
<accession>A0ABQ5SMD2</accession>
<feature type="region of interest" description="Disordered" evidence="1">
    <location>
        <begin position="341"/>
        <end position="360"/>
    </location>
</feature>
<gene>
    <name evidence="3" type="ORF">VaNZ11_015576</name>
</gene>
<keyword evidence="2" id="KW-0812">Transmembrane</keyword>
<keyword evidence="4" id="KW-1185">Reference proteome</keyword>
<dbReference type="EMBL" id="BSDZ01000094">
    <property type="protein sequence ID" value="GLI70643.1"/>
    <property type="molecule type" value="Genomic_DNA"/>
</dbReference>
<feature type="compositionally biased region" description="Polar residues" evidence="1">
    <location>
        <begin position="341"/>
        <end position="357"/>
    </location>
</feature>
<feature type="region of interest" description="Disordered" evidence="1">
    <location>
        <begin position="2001"/>
        <end position="2024"/>
    </location>
</feature>
<keyword evidence="2" id="KW-0472">Membrane</keyword>
<sequence>MDDAGNLCKYHDENIMWRRRATEGLHVAKDACYNCPTAKQHVPAHPTLRELRDTLITAVYQAVLPIPILKTPGYSRYLTEQVAGYTLGWQIFRASAETSYLLYHGWGIETAVIQIFLACSISSVLLCLLRRQLWLRWREHICIGMNCIYGIVTFLKVFHLVPRLPNETHYLFKHCLLSLADAFFCQVPVHKFYHAQALDASLRCVVWRRYNILPGAPLPVVIVVSLTWQAWIVVFSSMLQAHHVTAYQQRNPLQEQTSAQAAKPTASATANVARTQGSSSIDTAVAGGASCDNADMSRPPSIPIKDAVYGLQAEQEQPQPLSHGPEPRLLGLASGSTNFTATTMTGSELGPETNSPGVLQPSDLLLSRCSSSSTRTRSGLSSVARLPYRVITHGAIDADVTPTVSVEEEGHPLSSGEERGRSTCDVRASDSMVQEARRGRSAGDTSDLVVLEGSEEGENDVFRAPIPMLSMVESLDGSSGRLSALEVKALPIEEEAREISRHAEARGEVPHGAFTSGTVATASTVAAVAVTAADVSSTAADVNAAAAVATPTRYRASRQAGPLNDLLQNMATATAAAAAAGFDVPSRAVAAAAATRRPAVPSPHAGGLGSSVSRRSRQSETALRRLIEGPSSYVLLSKQRERDQNARTSASVQLVVSSAEPCHMVAQWREKLAVAVAERASGWHLANVSVRKGSLIVHLDLVYQPASTSATTSAAADAAGTGAVADAGYSSTAAAGFVAAADSANSTNSCSGGMLSEGAMPPAAAAADAGLFNSGAPIDVPPPPLPQLTATETLERFFMSLGPSGVLDALSLADHMPTTSDDFISVQHGNRMLRYGCDTVSARYAAPTAPWSGGEIEVALRSVESSGRAGLELGSGGDGDGRSGGDTAPVCLRWGRGAQVVAPSLQGRQRGDSEDSRGALRRRLLGPGRSLGCGLARATGPLINSTRRRAMALYDNVLLALCPPPLLASRDYAVFLTTRVALLQIAYTNLMVATMLAFYTFHRGVGLRLANILAYMAPELLTVAARCVVGSGIWAATREPLVQAGVVLRGVQMISTTVGIMPRVSQADDCTEMRWIMKMMLISGLQVICMQTPVRLTFAVRLLPLAGIIMSHVFLCHPEEPLLWGLAMHLGWEAALFLLAAYMQARHIEAYRHQRLYNAGASTVSLPPSVQLSPSGSCFSFTDVPSVVSAKTVATGCEDVQSFKSLSSAATVAAAAGPAVPEAIISSDAGNPSTIASYLSTAPSDKSPPTPVSYSGGDASPSVELLWSAIAKWEDAGDTTEAGTNDADPWDVTLDGCVLAMAPRRTSILHLSFMCTSRVVEELQVVLRHISPASMASGVHSASPATSITRSLAPPAAAHLQQPHGSPMRFEAKLTMVASSQDTPGVVHVELWRGHRRLVGRPVLLAQAQPPPAPMEADSDRKAGGRPQAEMAGEAATSAAAVAAEGDLPTWMSDVVAYVEAVVAEGHTSAADQFVEELGGWLAQLAALERGLTSAPGRAGAHPAGGASTQRIVRVLRVHNAAWVPPPEVLEPTPGLWPCGSCGADARLPQRRQRLSYGCKAAALCPESAGAAAAEPLETPPPPLDPTISAIRQLLLCQGQGLLAVAVEAGCKALAEHLLSLLLGPLGSGLPAVLGAAVTPVTGLPLMHAAVKSGCTQMVDMVAGWQTRSGVTDFWSREAVVRAISLEPRLPGCSVQRGASAATHLASPSLMATAVGNIAAVNAGWAQPQPLPCAPATATIAAPTVAAEAAAAPVACALPGPDQQQQLLILTPCENVIESAAAAAEVEHDADTSGLGFPVGHHDKDLSLTGSFLLETGRQSPPPSVSNMPAALLATLALPSGLPPAGPQPSSIAALTSQRLSPPKLLRSPPDACAAAPYTTANTTTGVSMVAAGAAAELAPTPGHQPVAELSAPFKVVSFRRETPGASSAVQVLPRDACDAKEPPAAGGLLPHVLYDPRVASAAHGGASETSAVISQKAVFISIAAAPPPLPAAGLVDMKPKQPQGASLARSGVGTGRDSAPQRSSLESQWTFVDGGMLLLTPLHLALALGDDGRVAAHIFAKYHEAHDVWSVSQAQWLATGTSNVASAMDSNTMHSPFEAPPASLFGGGGPSSSYAGFAGPLMPSGIALRRGSSLTNATATSAAVAMQSHASHARHRMSGVGGWVGSTVTAGAQGGGG</sequence>
<feature type="region of interest" description="Disordered" evidence="1">
    <location>
        <begin position="595"/>
        <end position="620"/>
    </location>
</feature>
<protein>
    <submittedName>
        <fullName evidence="3">Uncharacterized protein</fullName>
    </submittedName>
</protein>
<evidence type="ECO:0000313" key="4">
    <source>
        <dbReference type="Proteomes" id="UP001165090"/>
    </source>
</evidence>
<evidence type="ECO:0000256" key="2">
    <source>
        <dbReference type="SAM" id="Phobius"/>
    </source>
</evidence>
<feature type="region of interest" description="Disordered" evidence="1">
    <location>
        <begin position="1407"/>
        <end position="1433"/>
    </location>
</feature>